<feature type="compositionally biased region" description="Low complexity" evidence="6">
    <location>
        <begin position="555"/>
        <end position="607"/>
    </location>
</feature>
<dbReference type="Gene3D" id="1.20.58.160">
    <property type="match status" value="1"/>
</dbReference>
<feature type="region of interest" description="Disordered" evidence="6">
    <location>
        <begin position="280"/>
        <end position="317"/>
    </location>
</feature>
<dbReference type="PANTHER" id="PTHR45898">
    <property type="entry name" value="TOM1-LIKE PROTEIN"/>
    <property type="match status" value="1"/>
</dbReference>
<dbReference type="SUPFAM" id="SSF48464">
    <property type="entry name" value="ENTH/VHS domain"/>
    <property type="match status" value="1"/>
</dbReference>
<keyword evidence="5" id="KW-0472">Membrane</keyword>
<comment type="caution">
    <text evidence="9">The sequence shown here is derived from an EMBL/GenBank/DDBJ whole genome shotgun (WGS) entry which is preliminary data.</text>
</comment>
<evidence type="ECO:0000313" key="10">
    <source>
        <dbReference type="Proteomes" id="UP001159364"/>
    </source>
</evidence>
<reference evidence="9 10" key="1">
    <citation type="submission" date="2021-09" db="EMBL/GenBank/DDBJ databases">
        <title>Genomic insights and catalytic innovation underlie evolution of tropane alkaloids biosynthesis.</title>
        <authorList>
            <person name="Wang Y.-J."/>
            <person name="Tian T."/>
            <person name="Huang J.-P."/>
            <person name="Huang S.-X."/>
        </authorList>
    </citation>
    <scope>NUCLEOTIDE SEQUENCE [LARGE SCALE GENOMIC DNA]</scope>
    <source>
        <strain evidence="9">KIB-2018</strain>
        <tissue evidence="9">Leaf</tissue>
    </source>
</reference>
<feature type="compositionally biased region" description="Low complexity" evidence="6">
    <location>
        <begin position="473"/>
        <end position="513"/>
    </location>
</feature>
<feature type="region of interest" description="Disordered" evidence="6">
    <location>
        <begin position="530"/>
        <end position="607"/>
    </location>
</feature>
<evidence type="ECO:0000256" key="6">
    <source>
        <dbReference type="SAM" id="MobiDB-lite"/>
    </source>
</evidence>
<dbReference type="GO" id="GO:0043130">
    <property type="term" value="F:ubiquitin binding"/>
    <property type="evidence" value="ECO:0007669"/>
    <property type="project" value="InterPro"/>
</dbReference>
<feature type="compositionally biased region" description="Polar residues" evidence="6">
    <location>
        <begin position="535"/>
        <end position="547"/>
    </location>
</feature>
<dbReference type="SUPFAM" id="SSF89009">
    <property type="entry name" value="GAT-like domain"/>
    <property type="match status" value="1"/>
</dbReference>
<name>A0AAV8SNW3_9ROSI</name>
<feature type="domain" description="GAT" evidence="8">
    <location>
        <begin position="188"/>
        <end position="277"/>
    </location>
</feature>
<dbReference type="Pfam" id="PF00790">
    <property type="entry name" value="VHS"/>
    <property type="match status" value="1"/>
</dbReference>
<dbReference type="Proteomes" id="UP001159364">
    <property type="component" value="Linkage Group LG09"/>
</dbReference>
<feature type="region of interest" description="Disordered" evidence="6">
    <location>
        <begin position="414"/>
        <end position="454"/>
    </location>
</feature>
<evidence type="ECO:0000256" key="2">
    <source>
        <dbReference type="ARBA" id="ARBA00007708"/>
    </source>
</evidence>
<evidence type="ECO:0000256" key="5">
    <source>
        <dbReference type="ARBA" id="ARBA00023136"/>
    </source>
</evidence>
<evidence type="ECO:0000256" key="4">
    <source>
        <dbReference type="ARBA" id="ARBA00022927"/>
    </source>
</evidence>
<dbReference type="EMBL" id="JAIWQS010000009">
    <property type="protein sequence ID" value="KAJ8753898.1"/>
    <property type="molecule type" value="Genomic_DNA"/>
</dbReference>
<dbReference type="InterPro" id="IPR008942">
    <property type="entry name" value="ENTH_VHS"/>
</dbReference>
<dbReference type="GO" id="GO:0035091">
    <property type="term" value="F:phosphatidylinositol binding"/>
    <property type="evidence" value="ECO:0007669"/>
    <property type="project" value="InterPro"/>
</dbReference>
<evidence type="ECO:0000313" key="9">
    <source>
        <dbReference type="EMBL" id="KAJ8753898.1"/>
    </source>
</evidence>
<sequence length="740" mass="81747">MAMGSSWTSANVAVEKATSDLLLSPDWTMNIDICDSVNSSHWAAKDVVKAAKKRLQHKNPRVQLLALTLLETMVKNCGDFVHFQIAEKNLLGEMVKIAKKKTDMHVRDKILVLLDSWQEAFGGPGCKFPQYYSAYEELRRSGVQFPKRSGDTAPIFTPPANHPATYPPQAGYGMPSNASRRLDETMATDIGGLSSSGLDSMRNVMELLSDMLQAVRPDDREAVKDEIIIDLVNQCRSNQKMLMQMLTTTGDEELLDQGLELNDSMQILLAKYDAIASGSPMPAQVPSISPKSIDALSDGKPSEETNVSSPTPSNNVIVPVANVTRGHMDGEEEEEDDFAMLARRHSRTLSSPAPSTDGTCGALMPVESSKMMPSALSSSNIVQSDALALPDPPASVKTTKELDMIEFLNLTLANTSTSPNSIPPSTPPASNDNMQQTQISSATQGYPHISQGCNGNQGQVSYNSYVVPWAESQPANQLQPSSQLQQQFQAQPQPQQQYHTQPQQQLQPQSLQQYRTQHRTLLQPQPLHQYHTHHPQTQLQSESQQKFQAHHKRQLQSQSQQQFNTHLQTQQQFGIQNQTQLQPQPQQQFLTQPQYPQSQQQLQAQLQPHLQPQYPQFSSGYPPPPWASTSDYANGQYNSSTVNTMNSTSQVWASTSDYANGQYNSSTVNTMNSTSQVSTTTYNSFPMVSTGNTDPSRSSVPWYPASPAGQKTFTQSYRLFEDLNVLGGAEGRYKTTNGTS</sequence>
<comment type="subcellular location">
    <subcellularLocation>
        <location evidence="1">Membrane</location>
        <topology evidence="1">Peripheral membrane protein</topology>
    </subcellularLocation>
</comment>
<dbReference type="InterPro" id="IPR002014">
    <property type="entry name" value="VHS_dom"/>
</dbReference>
<dbReference type="Pfam" id="PF03127">
    <property type="entry name" value="GAT"/>
    <property type="match status" value="1"/>
</dbReference>
<dbReference type="PANTHER" id="PTHR45898:SF2">
    <property type="entry name" value="TOM1-LIKE PROTEIN 6"/>
    <property type="match status" value="1"/>
</dbReference>
<dbReference type="Gene3D" id="1.25.40.90">
    <property type="match status" value="1"/>
</dbReference>
<feature type="compositionally biased region" description="Polar residues" evidence="6">
    <location>
        <begin position="304"/>
        <end position="316"/>
    </location>
</feature>
<feature type="region of interest" description="Disordered" evidence="6">
    <location>
        <begin position="473"/>
        <end position="514"/>
    </location>
</feature>
<dbReference type="SMART" id="SM00288">
    <property type="entry name" value="VHS"/>
    <property type="match status" value="1"/>
</dbReference>
<dbReference type="InterPro" id="IPR038425">
    <property type="entry name" value="GAT_sf"/>
</dbReference>
<dbReference type="PROSITE" id="PS50179">
    <property type="entry name" value="VHS"/>
    <property type="match status" value="1"/>
</dbReference>
<dbReference type="InterPro" id="IPR044836">
    <property type="entry name" value="TOL_plant"/>
</dbReference>
<evidence type="ECO:0000259" key="7">
    <source>
        <dbReference type="PROSITE" id="PS50179"/>
    </source>
</evidence>
<proteinExistence type="inferred from homology"/>
<protein>
    <submittedName>
        <fullName evidence="9">Uncharacterized protein</fullName>
    </submittedName>
</protein>
<organism evidence="9 10">
    <name type="scientific">Erythroxylum novogranatense</name>
    <dbReference type="NCBI Taxonomy" id="1862640"/>
    <lineage>
        <taxon>Eukaryota</taxon>
        <taxon>Viridiplantae</taxon>
        <taxon>Streptophyta</taxon>
        <taxon>Embryophyta</taxon>
        <taxon>Tracheophyta</taxon>
        <taxon>Spermatophyta</taxon>
        <taxon>Magnoliopsida</taxon>
        <taxon>eudicotyledons</taxon>
        <taxon>Gunneridae</taxon>
        <taxon>Pentapetalae</taxon>
        <taxon>rosids</taxon>
        <taxon>fabids</taxon>
        <taxon>Malpighiales</taxon>
        <taxon>Erythroxylaceae</taxon>
        <taxon>Erythroxylum</taxon>
    </lineage>
</organism>
<keyword evidence="10" id="KW-1185">Reference proteome</keyword>
<keyword evidence="3" id="KW-0813">Transport</keyword>
<dbReference type="FunFam" id="1.25.40.90:FF:000028">
    <property type="entry name" value="TOM1-like protein 2"/>
    <property type="match status" value="1"/>
</dbReference>
<keyword evidence="4" id="KW-0653">Protein transport</keyword>
<accession>A0AAV8SNW3</accession>
<feature type="domain" description="VHS" evidence="7">
    <location>
        <begin position="17"/>
        <end position="146"/>
    </location>
</feature>
<dbReference type="InterPro" id="IPR004152">
    <property type="entry name" value="GAT_dom"/>
</dbReference>
<dbReference type="CDD" id="cd14231">
    <property type="entry name" value="GAT_GGA-like_plant"/>
    <property type="match status" value="1"/>
</dbReference>
<feature type="compositionally biased region" description="Polar residues" evidence="6">
    <location>
        <begin position="432"/>
        <end position="444"/>
    </location>
</feature>
<gene>
    <name evidence="9" type="ORF">K2173_000152</name>
</gene>
<dbReference type="CDD" id="cd03561">
    <property type="entry name" value="VHS"/>
    <property type="match status" value="1"/>
</dbReference>
<dbReference type="GO" id="GO:0016020">
    <property type="term" value="C:membrane"/>
    <property type="evidence" value="ECO:0007669"/>
    <property type="project" value="UniProtKB-SubCell"/>
</dbReference>
<dbReference type="PROSITE" id="PS50909">
    <property type="entry name" value="GAT"/>
    <property type="match status" value="1"/>
</dbReference>
<dbReference type="AlphaFoldDB" id="A0AAV8SNW3"/>
<evidence type="ECO:0000256" key="1">
    <source>
        <dbReference type="ARBA" id="ARBA00004170"/>
    </source>
</evidence>
<evidence type="ECO:0000256" key="3">
    <source>
        <dbReference type="ARBA" id="ARBA00022448"/>
    </source>
</evidence>
<dbReference type="GO" id="GO:0043328">
    <property type="term" value="P:protein transport to vacuole involved in ubiquitin-dependent protein catabolic process via the multivesicular body sorting pathway"/>
    <property type="evidence" value="ECO:0007669"/>
    <property type="project" value="InterPro"/>
</dbReference>
<evidence type="ECO:0000259" key="8">
    <source>
        <dbReference type="PROSITE" id="PS50909"/>
    </source>
</evidence>
<dbReference type="GO" id="GO:0005737">
    <property type="term" value="C:cytoplasm"/>
    <property type="evidence" value="ECO:0007669"/>
    <property type="project" value="UniProtKB-ARBA"/>
</dbReference>
<comment type="similarity">
    <text evidence="2">Belongs to the TOM1 family.</text>
</comment>